<reference evidence="4" key="1">
    <citation type="submission" date="2021-06" db="EMBL/GenBank/DDBJ databases">
        <authorList>
            <person name="Arsene-Ploetze F."/>
        </authorList>
    </citation>
    <scope>NUCLEOTIDE SEQUENCE</scope>
    <source>
        <strain evidence="4">SBRY1</strain>
    </source>
</reference>
<dbReference type="CDD" id="cd05251">
    <property type="entry name" value="NmrA_like_SDR_a"/>
    <property type="match status" value="1"/>
</dbReference>
<dbReference type="InterPro" id="IPR051164">
    <property type="entry name" value="NmrA-like_oxidored"/>
</dbReference>
<dbReference type="PANTHER" id="PTHR42748">
    <property type="entry name" value="NITROGEN METABOLITE REPRESSION PROTEIN NMRA FAMILY MEMBER"/>
    <property type="match status" value="1"/>
</dbReference>
<gene>
    <name evidence="4" type="ORF">SBRY_90079</name>
</gene>
<protein>
    <submittedName>
        <fullName evidence="4">NmrA/HSCARG family protein</fullName>
    </submittedName>
</protein>
<accession>A0A9W4H7L3</accession>
<dbReference type="Gene3D" id="3.40.50.720">
    <property type="entry name" value="NAD(P)-binding Rossmann-like Domain"/>
    <property type="match status" value="1"/>
</dbReference>
<organism evidence="4 5">
    <name type="scientific">Actinacidiphila bryophytorum</name>
    <dbReference type="NCBI Taxonomy" id="1436133"/>
    <lineage>
        <taxon>Bacteria</taxon>
        <taxon>Bacillati</taxon>
        <taxon>Actinomycetota</taxon>
        <taxon>Actinomycetes</taxon>
        <taxon>Kitasatosporales</taxon>
        <taxon>Streptomycetaceae</taxon>
        <taxon>Actinacidiphila</taxon>
    </lineage>
</organism>
<dbReference type="InterPro" id="IPR036291">
    <property type="entry name" value="NAD(P)-bd_dom_sf"/>
</dbReference>
<evidence type="ECO:0000256" key="2">
    <source>
        <dbReference type="ARBA" id="ARBA00022857"/>
    </source>
</evidence>
<evidence type="ECO:0000259" key="3">
    <source>
        <dbReference type="Pfam" id="PF05368"/>
    </source>
</evidence>
<dbReference type="Pfam" id="PF05368">
    <property type="entry name" value="NmrA"/>
    <property type="match status" value="1"/>
</dbReference>
<dbReference type="PANTHER" id="PTHR42748:SF7">
    <property type="entry name" value="NMRA LIKE REDOX SENSOR 1-RELATED"/>
    <property type="match status" value="1"/>
</dbReference>
<comment type="caution">
    <text evidence="4">The sequence shown here is derived from an EMBL/GenBank/DDBJ whole genome shotgun (WGS) entry which is preliminary data.</text>
</comment>
<proteinExistence type="inferred from homology"/>
<evidence type="ECO:0000313" key="5">
    <source>
        <dbReference type="Proteomes" id="UP001153328"/>
    </source>
</evidence>
<dbReference type="SUPFAM" id="SSF51735">
    <property type="entry name" value="NAD(P)-binding Rossmann-fold domains"/>
    <property type="match status" value="1"/>
</dbReference>
<keyword evidence="2" id="KW-0521">NADP</keyword>
<dbReference type="InterPro" id="IPR008030">
    <property type="entry name" value="NmrA-like"/>
</dbReference>
<dbReference type="EMBL" id="CAJVAX010000023">
    <property type="protein sequence ID" value="CAG7657902.1"/>
    <property type="molecule type" value="Genomic_DNA"/>
</dbReference>
<dbReference type="Gene3D" id="3.90.25.10">
    <property type="entry name" value="UDP-galactose 4-epimerase, domain 1"/>
    <property type="match status" value="1"/>
</dbReference>
<dbReference type="RefSeq" id="WP_205046243.1">
    <property type="nucleotide sequence ID" value="NZ_CAJVAX010000023.1"/>
</dbReference>
<feature type="domain" description="NmrA-like" evidence="3">
    <location>
        <begin position="6"/>
        <end position="259"/>
    </location>
</feature>
<name>A0A9W4H7L3_9ACTN</name>
<dbReference type="Proteomes" id="UP001153328">
    <property type="component" value="Unassembled WGS sequence"/>
</dbReference>
<keyword evidence="5" id="KW-1185">Reference proteome</keyword>
<evidence type="ECO:0000256" key="1">
    <source>
        <dbReference type="ARBA" id="ARBA00006328"/>
    </source>
</evidence>
<dbReference type="AlphaFoldDB" id="A0A9W4H7L3"/>
<sequence>MSAGDEILVFGATGRQGGAVARELLRRGEAVRALVRDPLAEGAQRLADAGAALVTGDMEDAESLDAAMRGVSRVYSVQTFTGPDGVEGEERQGKAVADAAVRAGVGHFVYGSVGGADRGSGVPHFESKGRVEQHLEKLDLPVSILQPAMFISNFTGIGPARADGGLVLSLALEPDTELQMITTEDIGFFAADAFDNPERYLGRRTEIAGDALTGAQMAAVFSRACGETCTFRQQSLEEVRSFSEEAAIMFGWFNREGYRADIPALRKIHPGLTTLEPWVRENWSAPAA</sequence>
<evidence type="ECO:0000313" key="4">
    <source>
        <dbReference type="EMBL" id="CAG7657902.1"/>
    </source>
</evidence>
<comment type="similarity">
    <text evidence="1">Belongs to the NmrA-type oxidoreductase family.</text>
</comment>